<dbReference type="EMBL" id="BNCO01000008">
    <property type="protein sequence ID" value="GIL49846.1"/>
    <property type="molecule type" value="Genomic_DNA"/>
</dbReference>
<dbReference type="GO" id="GO:0035770">
    <property type="term" value="C:ribonucleoprotein granule"/>
    <property type="evidence" value="ECO:0007669"/>
    <property type="project" value="TreeGrafter"/>
</dbReference>
<dbReference type="InterPro" id="IPR058917">
    <property type="entry name" value="RESC6_dom"/>
</dbReference>
<feature type="compositionally biased region" description="Low complexity" evidence="1">
    <location>
        <begin position="145"/>
        <end position="157"/>
    </location>
</feature>
<feature type="region of interest" description="Disordered" evidence="1">
    <location>
        <begin position="126"/>
        <end position="184"/>
    </location>
</feature>
<dbReference type="PANTHER" id="PTHR21228">
    <property type="entry name" value="FAST LEU-RICH DOMAIN-CONTAINING"/>
    <property type="match status" value="1"/>
</dbReference>
<comment type="caution">
    <text evidence="3">The sequence shown here is derived from an EMBL/GenBank/DDBJ whole genome shotgun (WGS) entry which is preliminary data.</text>
</comment>
<dbReference type="GO" id="GO:1901259">
    <property type="term" value="P:chloroplast rRNA processing"/>
    <property type="evidence" value="ECO:0007669"/>
    <property type="project" value="TreeGrafter"/>
</dbReference>
<feature type="region of interest" description="Disordered" evidence="1">
    <location>
        <begin position="1236"/>
        <end position="1315"/>
    </location>
</feature>
<reference evidence="3" key="1">
    <citation type="journal article" date="2021" name="Proc. Natl. Acad. Sci. U.S.A.">
        <title>Three genomes in the algal genus Volvox reveal the fate of a haploid sex-determining region after a transition to homothallism.</title>
        <authorList>
            <person name="Yamamoto K."/>
            <person name="Hamaji T."/>
            <person name="Kawai-Toyooka H."/>
            <person name="Matsuzaki R."/>
            <person name="Takahashi F."/>
            <person name="Nishimura Y."/>
            <person name="Kawachi M."/>
            <person name="Noguchi H."/>
            <person name="Minakuchi Y."/>
            <person name="Umen J.G."/>
            <person name="Toyoda A."/>
            <person name="Nozaki H."/>
        </authorList>
    </citation>
    <scope>NUCLEOTIDE SEQUENCE</scope>
    <source>
        <strain evidence="3">NIES-3780</strain>
    </source>
</reference>
<dbReference type="GO" id="GO:0003723">
    <property type="term" value="F:RNA binding"/>
    <property type="evidence" value="ECO:0007669"/>
    <property type="project" value="TreeGrafter"/>
</dbReference>
<dbReference type="InterPro" id="IPR050870">
    <property type="entry name" value="FAST_kinase"/>
</dbReference>
<dbReference type="GO" id="GO:0005759">
    <property type="term" value="C:mitochondrial matrix"/>
    <property type="evidence" value="ECO:0007669"/>
    <property type="project" value="TreeGrafter"/>
</dbReference>
<name>A0A8J4EVM5_9CHLO</name>
<feature type="compositionally biased region" description="Gly residues" evidence="1">
    <location>
        <begin position="218"/>
        <end position="230"/>
    </location>
</feature>
<feature type="compositionally biased region" description="Low complexity" evidence="1">
    <location>
        <begin position="1281"/>
        <end position="1290"/>
    </location>
</feature>
<dbReference type="Pfam" id="PF26188">
    <property type="entry name" value="RESC6"/>
    <property type="match status" value="1"/>
</dbReference>
<gene>
    <name evidence="3" type="ORF">Vafri_6161</name>
</gene>
<accession>A0A8J4EVM5</accession>
<feature type="region of interest" description="Disordered" evidence="1">
    <location>
        <begin position="1007"/>
        <end position="1038"/>
    </location>
</feature>
<feature type="region of interest" description="Disordered" evidence="1">
    <location>
        <begin position="1179"/>
        <end position="1206"/>
    </location>
</feature>
<dbReference type="PANTHER" id="PTHR21228:SF40">
    <property type="entry name" value="LD45607P"/>
    <property type="match status" value="1"/>
</dbReference>
<feature type="compositionally biased region" description="Basic and acidic residues" evidence="1">
    <location>
        <begin position="251"/>
        <end position="261"/>
    </location>
</feature>
<feature type="compositionally biased region" description="Basic and acidic residues" evidence="1">
    <location>
        <begin position="204"/>
        <end position="217"/>
    </location>
</feature>
<evidence type="ECO:0000313" key="3">
    <source>
        <dbReference type="EMBL" id="GIL49846.1"/>
    </source>
</evidence>
<dbReference type="Proteomes" id="UP000747399">
    <property type="component" value="Unassembled WGS sequence"/>
</dbReference>
<feature type="non-terminal residue" evidence="3">
    <location>
        <position position="1"/>
    </location>
</feature>
<feature type="compositionally biased region" description="Basic residues" evidence="1">
    <location>
        <begin position="1291"/>
        <end position="1301"/>
    </location>
</feature>
<feature type="compositionally biased region" description="Pro residues" evidence="1">
    <location>
        <begin position="1262"/>
        <end position="1274"/>
    </location>
</feature>
<feature type="compositionally biased region" description="Basic and acidic residues" evidence="1">
    <location>
        <begin position="1247"/>
        <end position="1257"/>
    </location>
</feature>
<feature type="compositionally biased region" description="Gly residues" evidence="1">
    <location>
        <begin position="291"/>
        <end position="302"/>
    </location>
</feature>
<feature type="domain" description="RNA-editing substrate-binding complex 6 protein" evidence="2">
    <location>
        <begin position="853"/>
        <end position="982"/>
    </location>
</feature>
<evidence type="ECO:0000256" key="1">
    <source>
        <dbReference type="SAM" id="MobiDB-lite"/>
    </source>
</evidence>
<keyword evidence="4" id="KW-1185">Reference proteome</keyword>
<protein>
    <recommendedName>
        <fullName evidence="2">RNA-editing substrate-binding complex 6 protein domain-containing protein</fullName>
    </recommendedName>
</protein>
<evidence type="ECO:0000313" key="4">
    <source>
        <dbReference type="Proteomes" id="UP000747399"/>
    </source>
</evidence>
<feature type="region of interest" description="Disordered" evidence="1">
    <location>
        <begin position="275"/>
        <end position="325"/>
    </location>
</feature>
<feature type="compositionally biased region" description="Low complexity" evidence="1">
    <location>
        <begin position="1009"/>
        <end position="1025"/>
    </location>
</feature>
<proteinExistence type="predicted"/>
<organism evidence="3 4">
    <name type="scientific">Volvox africanus</name>
    <dbReference type="NCBI Taxonomy" id="51714"/>
    <lineage>
        <taxon>Eukaryota</taxon>
        <taxon>Viridiplantae</taxon>
        <taxon>Chlorophyta</taxon>
        <taxon>core chlorophytes</taxon>
        <taxon>Chlorophyceae</taxon>
        <taxon>CS clade</taxon>
        <taxon>Chlamydomonadales</taxon>
        <taxon>Volvocaceae</taxon>
        <taxon>Volvox</taxon>
    </lineage>
</organism>
<dbReference type="GO" id="GO:0009507">
    <property type="term" value="C:chloroplast"/>
    <property type="evidence" value="ECO:0007669"/>
    <property type="project" value="GOC"/>
</dbReference>
<feature type="compositionally biased region" description="Polar residues" evidence="1">
    <location>
        <begin position="171"/>
        <end position="181"/>
    </location>
</feature>
<dbReference type="GO" id="GO:0000963">
    <property type="term" value="P:mitochondrial RNA processing"/>
    <property type="evidence" value="ECO:0007669"/>
    <property type="project" value="TreeGrafter"/>
</dbReference>
<sequence>CICVCFTSQPRSPRERIRRTLKDDRCGVDSRQKLENYRHIFNNHIVFQVERSMSMPIPLRLRWLLPGYSFAPVLGIHAYDLLRAPSDLLFRFCGIRLASGILHPAGVDAAPSSSCHTSTSSAAGSSSCFEANTDARPPDAPAAVPPNSSSSPGGAPTRSSVSPPTSLEPHTATQSTGSQSMDPFYPVSGIFSSALTTNNPDLRVVGRDGIRDSHDNGGDSGGSGGGNGGDDGWHRLGGSSVRRQSRRQRPHQLETQDGKELKELAGKMRRLRESLQQVRDAAENEAVARHSGGGGIGEGGGDCDTIRGTGRSGSQLSGAVRRSAEVPALQRRRAVATGGAAATVVSGTMIPCGGASGDVSADHALLDAAIRGAAAAVERNGEGLGSVADVMNIIGTPVAGSIARNSDSDAGAATSPAETPFGVGVSDGTGGGSGGYVRFIQGGGGSLAAAAAANRDADLMRRILELQDLREAELLVYDAGSYFRSVHAGEMLVRLPELDLETSNSGLRTRRLIRFLSHCALRDLQPLPGPLLSRCVAAFARLSYAPPETVAPLAAALTAQSARKLRACSGTELANLAWGLACLEGLYGDIHQAVRQPAQAARLASGVRVVGYVRGRVEAGQEEGGAGEKREGRQRELELEGRRERQLDLQNTPLQHAAGLTSVSCTGEVRHLDEQCGLEGVEESVSTAGDLNDADHLAEGSSGTPATVAAAAAAEEEEVAAAKAAGAADGAVQSIDEYVPPVPRRKVPELVWLVPKAMDRIWERLARAAGARADQGKMQGDDLAKVAWAYARVGRPDKRLYDKLSAAALVLLEPFMEKARAAGVTGTPTYGRSRIHGASGGAAMLARNIPPPMDATAVTNLVWAFVSVGRRDPQLLGALAAVAASYKGMYDNDQVATLAQSYGQARYYHEPLCTAFGMVARRRHRHLTSSQLTALVRSLAELRHRDDELAGPVLGKLVWDKRPNLNAEQICDLMWACALLGLDIQRGATGSASGVLGLDPVIATAKAVQRPPQSASPSQSSSSSPRQREAAIGGRGGPAGGGSAAVVLASALQGHCDGLPPASLARALWALSLLLPSPGHAALRMELVSELGQELARHPVHSYSREALLQLYAAAHVLGSTLSQPTAVAAAEAAAAAAAVIPDVRVGRHDSKTCDGDAAQPMETASMYDILDEDSKFDEDAENEHRGMSAEVTAGTGREQQPASRVMWRDRARLFRKAATAATAHRMYGTDIAASAASTSATAGQQQERRQEQHLDQDTPNPQQPPPPPPPPPQDQRKDQVPLSLLSQLRQQHHGERRRGRGVTDIRPNPADGSWADVDWGRMRVAAPSVPAAAGAADGIHSVSPSHRHGARKAKHTTPKVAAAAAASADALPSSSYNVRRVYDEMSGRELWEVVPKGRGSGAIRDGNGDHGDDPAARVLPAALLSACRAAAAEWAVSERRQLEELEAEERELWRVDVAEALRYLTAAEPQLRWVTKDNTVLADLLLLPSPPSPPPWLSTSTAAATAPPPDPLAVLLVGDADFTRNPPFMPLGSVRMRQQLLEAAGARVLVVPFFLWRLMEDTPDDQICMLANLLGSQG</sequence>
<dbReference type="GO" id="GO:0044528">
    <property type="term" value="P:regulation of mitochondrial mRNA stability"/>
    <property type="evidence" value="ECO:0007669"/>
    <property type="project" value="TreeGrafter"/>
</dbReference>
<feature type="compositionally biased region" description="Low complexity" evidence="1">
    <location>
        <begin position="126"/>
        <end position="137"/>
    </location>
</feature>
<feature type="region of interest" description="Disordered" evidence="1">
    <location>
        <begin position="199"/>
        <end position="261"/>
    </location>
</feature>
<evidence type="ECO:0000259" key="2">
    <source>
        <dbReference type="Pfam" id="PF26188"/>
    </source>
</evidence>